<accession>A0A8J7KN07</accession>
<dbReference type="AlphaFoldDB" id="A0A8J7KN07"/>
<evidence type="ECO:0000313" key="2">
    <source>
        <dbReference type="EMBL" id="MBG6134652.1"/>
    </source>
</evidence>
<reference evidence="2" key="1">
    <citation type="submission" date="2020-11" db="EMBL/GenBank/DDBJ databases">
        <title>Sequencing the genomes of 1000 actinobacteria strains.</title>
        <authorList>
            <person name="Klenk H.-P."/>
        </authorList>
    </citation>
    <scope>NUCLEOTIDE SEQUENCE</scope>
    <source>
        <strain evidence="2">DSM 45356</strain>
    </source>
</reference>
<organism evidence="2 3">
    <name type="scientific">Longispora fulva</name>
    <dbReference type="NCBI Taxonomy" id="619741"/>
    <lineage>
        <taxon>Bacteria</taxon>
        <taxon>Bacillati</taxon>
        <taxon>Actinomycetota</taxon>
        <taxon>Actinomycetes</taxon>
        <taxon>Micromonosporales</taxon>
        <taxon>Micromonosporaceae</taxon>
        <taxon>Longispora</taxon>
    </lineage>
</organism>
<protein>
    <submittedName>
        <fullName evidence="2">Uncharacterized protein</fullName>
    </submittedName>
</protein>
<dbReference type="RefSeq" id="WP_197001861.1">
    <property type="nucleotide sequence ID" value="NZ_BONS01000023.1"/>
</dbReference>
<feature type="region of interest" description="Disordered" evidence="1">
    <location>
        <begin position="1"/>
        <end position="43"/>
    </location>
</feature>
<sequence length="58" mass="5911">MPTTASPAAHSKARSTVDSSATVGRSPSSAAQAAAATPPPWRRRLAIALSRSVTTPPR</sequence>
<evidence type="ECO:0000256" key="1">
    <source>
        <dbReference type="SAM" id="MobiDB-lite"/>
    </source>
</evidence>
<feature type="compositionally biased region" description="Polar residues" evidence="1">
    <location>
        <begin position="14"/>
        <end position="23"/>
    </location>
</feature>
<dbReference type="Proteomes" id="UP000622552">
    <property type="component" value="Unassembled WGS sequence"/>
</dbReference>
<evidence type="ECO:0000313" key="3">
    <source>
        <dbReference type="Proteomes" id="UP000622552"/>
    </source>
</evidence>
<keyword evidence="3" id="KW-1185">Reference proteome</keyword>
<gene>
    <name evidence="2" type="ORF">IW245_000846</name>
</gene>
<proteinExistence type="predicted"/>
<name>A0A8J7KN07_9ACTN</name>
<dbReference type="EMBL" id="JADOUF010000001">
    <property type="protein sequence ID" value="MBG6134652.1"/>
    <property type="molecule type" value="Genomic_DNA"/>
</dbReference>
<feature type="compositionally biased region" description="Low complexity" evidence="1">
    <location>
        <begin position="25"/>
        <end position="36"/>
    </location>
</feature>
<comment type="caution">
    <text evidence="2">The sequence shown here is derived from an EMBL/GenBank/DDBJ whole genome shotgun (WGS) entry which is preliminary data.</text>
</comment>